<dbReference type="Proteomes" id="UP001304071">
    <property type="component" value="Chromosome 1"/>
</dbReference>
<gene>
    <name evidence="1" type="ORF">R8Z52_12635</name>
</gene>
<keyword evidence="2" id="KW-1185">Reference proteome</keyword>
<sequence>MTYQQSMYTFQAPCMSTPPAKQPDVQASYDQDKYPDSNEQLMCHQEVLDLFGVKRGAIIQWRKNRGFPEPITSCPLRWLRKAVFDWMNSAGGCKE</sequence>
<evidence type="ECO:0000313" key="1">
    <source>
        <dbReference type="EMBL" id="WPC72971.1"/>
    </source>
</evidence>
<evidence type="ECO:0000313" key="2">
    <source>
        <dbReference type="Proteomes" id="UP001304071"/>
    </source>
</evidence>
<accession>A0ABZ0Q968</accession>
<proteinExistence type="predicted"/>
<name>A0ABZ0Q968_9VIBR</name>
<dbReference type="RefSeq" id="WP_261892781.1">
    <property type="nucleotide sequence ID" value="NZ_AP024895.1"/>
</dbReference>
<dbReference type="EMBL" id="CP138203">
    <property type="protein sequence ID" value="WPC72971.1"/>
    <property type="molecule type" value="Genomic_DNA"/>
</dbReference>
<organism evidence="1 2">
    <name type="scientific">Vibrio porteresiae DSM 19223</name>
    <dbReference type="NCBI Taxonomy" id="1123496"/>
    <lineage>
        <taxon>Bacteria</taxon>
        <taxon>Pseudomonadati</taxon>
        <taxon>Pseudomonadota</taxon>
        <taxon>Gammaproteobacteria</taxon>
        <taxon>Vibrionales</taxon>
        <taxon>Vibrionaceae</taxon>
        <taxon>Vibrio</taxon>
    </lineage>
</organism>
<protein>
    <submittedName>
        <fullName evidence="1">Uncharacterized protein</fullName>
    </submittedName>
</protein>
<reference evidence="1 2" key="1">
    <citation type="submission" date="2023-11" db="EMBL/GenBank/DDBJ databases">
        <title>Plant-associative lifestyle of Vibrio porteresiae and its evolutionary dynamics.</title>
        <authorList>
            <person name="Rameshkumar N."/>
            <person name="Kirti K."/>
        </authorList>
    </citation>
    <scope>NUCLEOTIDE SEQUENCE [LARGE SCALE GENOMIC DNA]</scope>
    <source>
        <strain evidence="1 2">MSSRF30</strain>
    </source>
</reference>